<dbReference type="SMART" id="SM00409">
    <property type="entry name" value="IG"/>
    <property type="match status" value="1"/>
</dbReference>
<dbReference type="PROSITE" id="PS50835">
    <property type="entry name" value="IG_LIKE"/>
    <property type="match status" value="1"/>
</dbReference>
<dbReference type="Gene3D" id="2.60.40.10">
    <property type="entry name" value="Immunoglobulins"/>
    <property type="match status" value="1"/>
</dbReference>
<comment type="caution">
    <text evidence="9">The sequence shown here is derived from an EMBL/GenBank/DDBJ whole genome shotgun (WGS) entry which is preliminary data.</text>
</comment>
<dbReference type="Pfam" id="PF00047">
    <property type="entry name" value="ig"/>
    <property type="match status" value="1"/>
</dbReference>
<keyword evidence="10" id="KW-1185">Reference proteome</keyword>
<feature type="region of interest" description="Disordered" evidence="6">
    <location>
        <begin position="975"/>
        <end position="1000"/>
    </location>
</feature>
<feature type="non-terminal residue" evidence="9">
    <location>
        <position position="1000"/>
    </location>
</feature>
<dbReference type="Gene3D" id="3.30.1680.10">
    <property type="entry name" value="ligand-binding face of the semaphorins, domain 2"/>
    <property type="match status" value="1"/>
</dbReference>
<gene>
    <name evidence="9" type="primary">Sema3g_0</name>
    <name evidence="9" type="ORF">GTO93_0000853</name>
</gene>
<evidence type="ECO:0000259" key="7">
    <source>
        <dbReference type="PROSITE" id="PS50835"/>
    </source>
</evidence>
<feature type="compositionally biased region" description="Basic and acidic residues" evidence="6">
    <location>
        <begin position="986"/>
        <end position="1000"/>
    </location>
</feature>
<keyword evidence="2" id="KW-1015">Disulfide bond</keyword>
<dbReference type="InterPro" id="IPR016201">
    <property type="entry name" value="PSI"/>
</dbReference>
<dbReference type="CDD" id="cd05871">
    <property type="entry name" value="Ig_Sema3"/>
    <property type="match status" value="1"/>
</dbReference>
<organism evidence="9 10">
    <name type="scientific">Polyodon spathula</name>
    <name type="common">North American paddlefish</name>
    <name type="synonym">Squalus spathula</name>
    <dbReference type="NCBI Taxonomy" id="7913"/>
    <lineage>
        <taxon>Eukaryota</taxon>
        <taxon>Metazoa</taxon>
        <taxon>Chordata</taxon>
        <taxon>Craniata</taxon>
        <taxon>Vertebrata</taxon>
        <taxon>Euteleostomi</taxon>
        <taxon>Actinopterygii</taxon>
        <taxon>Chondrostei</taxon>
        <taxon>Acipenseriformes</taxon>
        <taxon>Polyodontidae</taxon>
        <taxon>Polyodon</taxon>
    </lineage>
</organism>
<evidence type="ECO:0000256" key="2">
    <source>
        <dbReference type="ARBA" id="ARBA00023157"/>
    </source>
</evidence>
<sequence length="1000" mass="112947">MHDFIFVPYYVDQLMILRSALDHTRFDYRACSSFECLVGGVPVSFLNPSERKAGCVSHSVWLKLRSHADLAADCLTSVGFGDTRMYFGRNMKDLPASQTLVVAVLMMLHVLKTDSSKLNVPRLRLSYKGPLNSGWPSRVYKQCPDLIPREGKQSGAIELKGLIGIISQPGFPHLVRLATAGWAVKLAERWDVIPEAEHSRRHANSADTIPSSSHGPLEAGLGLVVRDEELRNLSGLIVIAERLISSLSKWDQESDCSTNFGDLLATNRSSIFIGHGGFLNLSSMFLDEYHDRLFIGGKDVLYSLRLDPNNIDSKEIYWPPLPGDKEDCVLKGKDPLSECANYVRMLHPYNRTHLLTCATGAFQPMCAFIYVGHRGEHVFRMDPASVENGRGRCPHDPGKPFASTFIGGELYTGLTADFLGRDSVIFRSMGSRSTMRTETDQRLLHDPKFVAAHLIPDNDDRDNDKVYFFFTEKAMEADGKSGAIYSRVGRVCVNDAGGQRVLVNKWSTFIKARLVCSVPGPHGIDTHFDELEDVFLLRTKDEKNPEVYAIFSTISNVFQGFAVCVYRMADIREAFNGPFAHQEGPNYQWGAFEGRVPYPRPGVCPSKITNQPGRQFGSTKDYPDGVLQFARSHPLMSQPVYPVLQQPVLVKTNVEYRLRHIVVDRVEAEDGQYDVMFIGTDAGSVLKGIVLRSGNSLHTEEVTLEELQVFKVPTPITSMKISVKRQMLYVGSQVGVAQVRLHRCETYGKACAECCLARDPYCAWDGVSCTRYQPHNKRRFRRQDILNGNPVHQCLDQNLSVEDLDSAEEKVVYGTENNSTFLECVPKSPQATVTWFVERDDRRDEVKTDERIIWTEQGLLFRKVFRHDEGVYVCQSREHGFAQTLLRISLEVLRGETLVELFNKEGGAGDEWAGYRPLPCHTQRATPHGRSWFKDIMQLIGPSNLPRMEEYCERVWCSDKQRRKHKAMLNKYKLAQESGRKARNKGSGERHRIPRSLRDT</sequence>
<dbReference type="Pfam" id="PF01403">
    <property type="entry name" value="Sema"/>
    <property type="match status" value="1"/>
</dbReference>
<dbReference type="Gene3D" id="2.130.10.10">
    <property type="entry name" value="YVTN repeat-like/Quinoprotein amine dehydrogenase"/>
    <property type="match status" value="1"/>
</dbReference>
<dbReference type="InterPro" id="IPR001627">
    <property type="entry name" value="Semap_dom"/>
</dbReference>
<dbReference type="InterPro" id="IPR013783">
    <property type="entry name" value="Ig-like_fold"/>
</dbReference>
<feature type="domain" description="Ig-like" evidence="7">
    <location>
        <begin position="816"/>
        <end position="889"/>
    </location>
</feature>
<dbReference type="EMBL" id="JAAWVQ010037778">
    <property type="protein sequence ID" value="MBN3274197.1"/>
    <property type="molecule type" value="Genomic_DNA"/>
</dbReference>
<evidence type="ECO:0000256" key="1">
    <source>
        <dbReference type="ARBA" id="ARBA00009492"/>
    </source>
</evidence>
<keyword evidence="4" id="KW-0393">Immunoglobulin domain</keyword>
<dbReference type="InterPro" id="IPR003599">
    <property type="entry name" value="Ig_sub"/>
</dbReference>
<feature type="domain" description="Sema" evidence="8">
    <location>
        <begin position="255"/>
        <end position="741"/>
    </location>
</feature>
<evidence type="ECO:0000256" key="3">
    <source>
        <dbReference type="ARBA" id="ARBA00023180"/>
    </source>
</evidence>
<dbReference type="InterPro" id="IPR036179">
    <property type="entry name" value="Ig-like_dom_sf"/>
</dbReference>
<evidence type="ECO:0000256" key="4">
    <source>
        <dbReference type="ARBA" id="ARBA00023319"/>
    </source>
</evidence>
<accession>A0ABS2XIT4</accession>
<dbReference type="SMART" id="SM00630">
    <property type="entry name" value="Sema"/>
    <property type="match status" value="1"/>
</dbReference>
<dbReference type="SMART" id="SM00423">
    <property type="entry name" value="PSI"/>
    <property type="match status" value="1"/>
</dbReference>
<evidence type="ECO:0000256" key="6">
    <source>
        <dbReference type="SAM" id="MobiDB-lite"/>
    </source>
</evidence>
<dbReference type="InterPro" id="IPR015943">
    <property type="entry name" value="WD40/YVTN_repeat-like_dom_sf"/>
</dbReference>
<evidence type="ECO:0000313" key="9">
    <source>
        <dbReference type="EMBL" id="MBN3274197.1"/>
    </source>
</evidence>
<evidence type="ECO:0000313" key="10">
    <source>
        <dbReference type="Proteomes" id="UP001166093"/>
    </source>
</evidence>
<dbReference type="Proteomes" id="UP001166093">
    <property type="component" value="Unassembled WGS sequence"/>
</dbReference>
<protein>
    <submittedName>
        <fullName evidence="9">SEM3G protein</fullName>
    </submittedName>
</protein>
<dbReference type="PANTHER" id="PTHR11036:SF20">
    <property type="entry name" value="SEMAPHORIN-3G"/>
    <property type="match status" value="1"/>
</dbReference>
<dbReference type="PROSITE" id="PS51004">
    <property type="entry name" value="SEMA"/>
    <property type="match status" value="1"/>
</dbReference>
<dbReference type="PANTHER" id="PTHR11036">
    <property type="entry name" value="SEMAPHORIN"/>
    <property type="match status" value="1"/>
</dbReference>
<evidence type="ECO:0000259" key="8">
    <source>
        <dbReference type="PROSITE" id="PS51004"/>
    </source>
</evidence>
<evidence type="ECO:0000256" key="5">
    <source>
        <dbReference type="PROSITE-ProRule" id="PRU00352"/>
    </source>
</evidence>
<dbReference type="InterPro" id="IPR027231">
    <property type="entry name" value="Semaphorin"/>
</dbReference>
<reference evidence="9" key="1">
    <citation type="journal article" date="2021" name="Cell">
        <title>Tracing the genetic footprints of vertebrate landing in non-teleost ray-finned fishes.</title>
        <authorList>
            <person name="Bi X."/>
            <person name="Wang K."/>
            <person name="Yang L."/>
            <person name="Pan H."/>
            <person name="Jiang H."/>
            <person name="Wei Q."/>
            <person name="Fang M."/>
            <person name="Yu H."/>
            <person name="Zhu C."/>
            <person name="Cai Y."/>
            <person name="He Y."/>
            <person name="Gan X."/>
            <person name="Zeng H."/>
            <person name="Yu D."/>
            <person name="Zhu Y."/>
            <person name="Jiang H."/>
            <person name="Qiu Q."/>
            <person name="Yang H."/>
            <person name="Zhang Y.E."/>
            <person name="Wang W."/>
            <person name="Zhu M."/>
            <person name="He S."/>
            <person name="Zhang G."/>
        </authorList>
    </citation>
    <scope>NUCLEOTIDE SEQUENCE</scope>
    <source>
        <strain evidence="9">Pddl_001</strain>
    </source>
</reference>
<name>A0ABS2XIT4_POLSP</name>
<dbReference type="InterPro" id="IPR013151">
    <property type="entry name" value="Immunoglobulin_dom"/>
</dbReference>
<dbReference type="SUPFAM" id="SSF48726">
    <property type="entry name" value="Immunoglobulin"/>
    <property type="match status" value="1"/>
</dbReference>
<dbReference type="InterPro" id="IPR007110">
    <property type="entry name" value="Ig-like_dom"/>
</dbReference>
<comment type="caution">
    <text evidence="5">Lacks conserved residue(s) required for the propagation of feature annotation.</text>
</comment>
<dbReference type="InterPro" id="IPR036352">
    <property type="entry name" value="Semap_dom_sf"/>
</dbReference>
<keyword evidence="3" id="KW-0325">Glycoprotein</keyword>
<proteinExistence type="inferred from homology"/>
<dbReference type="SUPFAM" id="SSF101912">
    <property type="entry name" value="Sema domain"/>
    <property type="match status" value="1"/>
</dbReference>
<dbReference type="SUPFAM" id="SSF103575">
    <property type="entry name" value="Plexin repeat"/>
    <property type="match status" value="1"/>
</dbReference>
<feature type="non-terminal residue" evidence="9">
    <location>
        <position position="1"/>
    </location>
</feature>
<comment type="similarity">
    <text evidence="1">Belongs to the semaphorin family.</text>
</comment>